<evidence type="ECO:0008006" key="3">
    <source>
        <dbReference type="Google" id="ProtNLM"/>
    </source>
</evidence>
<accession>A0ABQ4FD25</accession>
<proteinExistence type="predicted"/>
<sequence>MTQKDVNRAHARIRALGERAIATMKAWKLLSKLRCFPHHATPIVQAVLVLQAFEDDRYSG</sequence>
<keyword evidence="2" id="KW-1185">Reference proteome</keyword>
<comment type="caution">
    <text evidence="1">The sequence shown here is derived from an EMBL/GenBank/DDBJ whole genome shotgun (WGS) entry which is preliminary data.</text>
</comment>
<organism evidence="1 2">
    <name type="scientific">Microbispora amethystogenes</name>
    <dbReference type="NCBI Taxonomy" id="1427754"/>
    <lineage>
        <taxon>Bacteria</taxon>
        <taxon>Bacillati</taxon>
        <taxon>Actinomycetota</taxon>
        <taxon>Actinomycetes</taxon>
        <taxon>Streptosporangiales</taxon>
        <taxon>Streptosporangiaceae</taxon>
        <taxon>Microbispora</taxon>
    </lineage>
</organism>
<evidence type="ECO:0000313" key="1">
    <source>
        <dbReference type="EMBL" id="GIH32720.1"/>
    </source>
</evidence>
<protein>
    <recommendedName>
        <fullName evidence="3">DDE Tnp4 domain-containing protein</fullName>
    </recommendedName>
</protein>
<dbReference type="EMBL" id="BOOB01000018">
    <property type="protein sequence ID" value="GIH32720.1"/>
    <property type="molecule type" value="Genomic_DNA"/>
</dbReference>
<dbReference type="Proteomes" id="UP000651728">
    <property type="component" value="Unassembled WGS sequence"/>
</dbReference>
<evidence type="ECO:0000313" key="2">
    <source>
        <dbReference type="Proteomes" id="UP000651728"/>
    </source>
</evidence>
<gene>
    <name evidence="1" type="ORF">Mam01_28840</name>
</gene>
<name>A0ABQ4FD25_9ACTN</name>
<reference evidence="1 2" key="1">
    <citation type="submission" date="2021-01" db="EMBL/GenBank/DDBJ databases">
        <title>Whole genome shotgun sequence of Microbispora amethystogenes NBRC 101907.</title>
        <authorList>
            <person name="Komaki H."/>
            <person name="Tamura T."/>
        </authorList>
    </citation>
    <scope>NUCLEOTIDE SEQUENCE [LARGE SCALE GENOMIC DNA]</scope>
    <source>
        <strain evidence="1 2">NBRC 101907</strain>
    </source>
</reference>